<evidence type="ECO:0000256" key="2">
    <source>
        <dbReference type="PIRSR" id="PIRSR606225-1"/>
    </source>
</evidence>
<dbReference type="GO" id="GO:0031119">
    <property type="term" value="P:tRNA pseudouridine synthesis"/>
    <property type="evidence" value="ECO:0007669"/>
    <property type="project" value="UniProtKB-ARBA"/>
</dbReference>
<dbReference type="InterPro" id="IPR006224">
    <property type="entry name" value="PsdUridine_synth_RluA-like_CS"/>
</dbReference>
<dbReference type="HOGENOM" id="CLU_016902_12_4_1"/>
<dbReference type="GO" id="GO:0009982">
    <property type="term" value="F:pseudouridine synthase activity"/>
    <property type="evidence" value="ECO:0000318"/>
    <property type="project" value="GO_Central"/>
</dbReference>
<dbReference type="JaponicusDB" id="SJAG_01172">
    <property type="gene designation" value="pus9"/>
</dbReference>
<dbReference type="InterPro" id="IPR050188">
    <property type="entry name" value="RluA_PseudoU_synthase"/>
</dbReference>
<organism evidence="5 7">
    <name type="scientific">Schizosaccharomyces japonicus (strain yFS275 / FY16936)</name>
    <name type="common">Fission yeast</name>
    <dbReference type="NCBI Taxonomy" id="402676"/>
    <lineage>
        <taxon>Eukaryota</taxon>
        <taxon>Fungi</taxon>
        <taxon>Dikarya</taxon>
        <taxon>Ascomycota</taxon>
        <taxon>Taphrinomycotina</taxon>
        <taxon>Schizosaccharomycetes</taxon>
        <taxon>Schizosaccharomycetales</taxon>
        <taxon>Schizosaccharomycetaceae</taxon>
        <taxon>Schizosaccharomyces</taxon>
    </lineage>
</organism>
<protein>
    <recommendedName>
        <fullName evidence="3">Pseudouridine synthase</fullName>
        <ecNumber evidence="3">5.4.99.-</ecNumber>
    </recommendedName>
</protein>
<dbReference type="InterPro" id="IPR006225">
    <property type="entry name" value="PsdUridine_synth_RluC/D"/>
</dbReference>
<proteinExistence type="inferred from homology"/>
<feature type="active site" evidence="2">
    <location>
        <position position="156"/>
    </location>
</feature>
<dbReference type="SUPFAM" id="SSF55120">
    <property type="entry name" value="Pseudouridine synthase"/>
    <property type="match status" value="1"/>
</dbReference>
<evidence type="ECO:0000256" key="3">
    <source>
        <dbReference type="RuleBase" id="RU362028"/>
    </source>
</evidence>
<accession>B6JZY3</accession>
<dbReference type="EC" id="5.4.99.-" evidence="3"/>
<reference evidence="5 7" key="1">
    <citation type="journal article" date="2011" name="Science">
        <title>Comparative functional genomics of the fission yeasts.</title>
        <authorList>
            <person name="Rhind N."/>
            <person name="Chen Z."/>
            <person name="Yassour M."/>
            <person name="Thompson D.A."/>
            <person name="Haas B.J."/>
            <person name="Habib N."/>
            <person name="Wapinski I."/>
            <person name="Roy S."/>
            <person name="Lin M.F."/>
            <person name="Heiman D.I."/>
            <person name="Young S.K."/>
            <person name="Furuya K."/>
            <person name="Guo Y."/>
            <person name="Pidoux A."/>
            <person name="Chen H.M."/>
            <person name="Robbertse B."/>
            <person name="Goldberg J.M."/>
            <person name="Aoki K."/>
            <person name="Bayne E.H."/>
            <person name="Berlin A.M."/>
            <person name="Desjardins C.A."/>
            <person name="Dobbs E."/>
            <person name="Dukaj L."/>
            <person name="Fan L."/>
            <person name="FitzGerald M.G."/>
            <person name="French C."/>
            <person name="Gujja S."/>
            <person name="Hansen K."/>
            <person name="Keifenheim D."/>
            <person name="Levin J.Z."/>
            <person name="Mosher R.A."/>
            <person name="Mueller C.A."/>
            <person name="Pfiffner J."/>
            <person name="Priest M."/>
            <person name="Russ C."/>
            <person name="Smialowska A."/>
            <person name="Swoboda P."/>
            <person name="Sykes S.M."/>
            <person name="Vaughn M."/>
            <person name="Vengrova S."/>
            <person name="Yoder R."/>
            <person name="Zeng Q."/>
            <person name="Allshire R."/>
            <person name="Baulcombe D."/>
            <person name="Birren B.W."/>
            <person name="Brown W."/>
            <person name="Ekwall K."/>
            <person name="Kellis M."/>
            <person name="Leatherwood J."/>
            <person name="Levin H."/>
            <person name="Margalit H."/>
            <person name="Martienssen R."/>
            <person name="Nieduszynski C.A."/>
            <person name="Spatafora J.W."/>
            <person name="Friedman N."/>
            <person name="Dalgaard J.Z."/>
            <person name="Baumann P."/>
            <person name="Niki H."/>
            <person name="Regev A."/>
            <person name="Nusbaum C."/>
        </authorList>
    </citation>
    <scope>NUCLEOTIDE SEQUENCE [LARGE SCALE GENOMIC DNA]</scope>
    <source>
        <strain evidence="7">yFS275 / FY16936</strain>
    </source>
</reference>
<dbReference type="OMA" id="QTYCKGR"/>
<dbReference type="Proteomes" id="UP000001744">
    <property type="component" value="Unassembled WGS sequence"/>
</dbReference>
<dbReference type="PANTHER" id="PTHR21600">
    <property type="entry name" value="MITOCHONDRIAL RNA PSEUDOURIDINE SYNTHASE"/>
    <property type="match status" value="1"/>
</dbReference>
<dbReference type="VEuPathDB" id="FungiDB:SJAG_01172"/>
<evidence type="ECO:0000313" key="5">
    <source>
        <dbReference type="EMBL" id="EEB06133.1"/>
    </source>
</evidence>
<dbReference type="Gene3D" id="3.30.2350.10">
    <property type="entry name" value="Pseudouridine synthase"/>
    <property type="match status" value="1"/>
</dbReference>
<dbReference type="GO" id="GO:0000455">
    <property type="term" value="P:enzyme-directed rRNA pseudouridine synthesis"/>
    <property type="evidence" value="ECO:0000318"/>
    <property type="project" value="GO_Central"/>
</dbReference>
<comment type="function">
    <text evidence="3">Responsible for synthesis of pseudouridine from uracil.</text>
</comment>
<gene>
    <name evidence="6" type="primary">pus9</name>
    <name evidence="5" type="ORF">SJAG_01172</name>
</gene>
<dbReference type="STRING" id="402676.B6JZY3"/>
<dbReference type="RefSeq" id="XP_002172426.1">
    <property type="nucleotide sequence ID" value="XM_002172390.2"/>
</dbReference>
<evidence type="ECO:0000256" key="1">
    <source>
        <dbReference type="ARBA" id="ARBA00023235"/>
    </source>
</evidence>
<dbReference type="FunFam" id="3.30.2350.10:FF:000017">
    <property type="entry name" value="Pseudouridine synthase"/>
    <property type="match status" value="1"/>
</dbReference>
<dbReference type="GeneID" id="7047430"/>
<dbReference type="SMR" id="B6JZY3"/>
<dbReference type="NCBIfam" id="TIGR00005">
    <property type="entry name" value="rluA_subfam"/>
    <property type="match status" value="1"/>
</dbReference>
<dbReference type="Pfam" id="PF00849">
    <property type="entry name" value="PseudoU_synth_2"/>
    <property type="match status" value="1"/>
</dbReference>
<comment type="similarity">
    <text evidence="3">Belongs to the pseudouridine synthase RluA family.</text>
</comment>
<keyword evidence="1 3" id="KW-0413">Isomerase</keyword>
<dbReference type="GO" id="GO:0003723">
    <property type="term" value="F:RNA binding"/>
    <property type="evidence" value="ECO:0007669"/>
    <property type="project" value="InterPro"/>
</dbReference>
<evidence type="ECO:0000259" key="4">
    <source>
        <dbReference type="Pfam" id="PF00849"/>
    </source>
</evidence>
<dbReference type="CDD" id="cd02557">
    <property type="entry name" value="PseudoU_synth_ScRIB2"/>
    <property type="match status" value="1"/>
</dbReference>
<dbReference type="OrthoDB" id="424794at2759"/>
<dbReference type="EMBL" id="KE651168">
    <property type="protein sequence ID" value="EEB06133.1"/>
    <property type="molecule type" value="Genomic_DNA"/>
</dbReference>
<feature type="domain" description="Pseudouridine synthase RsuA/RluA-like" evidence="4">
    <location>
        <begin position="114"/>
        <end position="260"/>
    </location>
</feature>
<dbReference type="PANTHER" id="PTHR21600:SF40">
    <property type="entry name" value="PSEUDOURIDYLATE SYNTHASE RPUSD2"/>
    <property type="match status" value="1"/>
</dbReference>
<evidence type="ECO:0000313" key="7">
    <source>
        <dbReference type="Proteomes" id="UP000001744"/>
    </source>
</evidence>
<dbReference type="InterPro" id="IPR020103">
    <property type="entry name" value="PsdUridine_synth_cat_dom_sf"/>
</dbReference>
<evidence type="ECO:0000313" key="6">
    <source>
        <dbReference type="JaponicusDB" id="SJAG_01172"/>
    </source>
</evidence>
<keyword evidence="7" id="KW-1185">Reference proteome</keyword>
<dbReference type="InterPro" id="IPR006145">
    <property type="entry name" value="PsdUridine_synth_RsuA/RluA"/>
</dbReference>
<name>B6JZY3_SCHJY</name>
<dbReference type="AlphaFoldDB" id="B6JZY3"/>
<dbReference type="PROSITE" id="PS01129">
    <property type="entry name" value="PSI_RLU"/>
    <property type="match status" value="1"/>
</dbReference>
<sequence>MFRRPPRDPLENCQYVYLNDGLRRVPPYEYVYITFAKLRWYGKTLLEVFNSEFRDREPGYYERAIRNGQVKVNNEPGNVDTVIQNGYVISHAAHRHEPPVTDEPVRIVHEDEEYVVIDKPAGIPVHPTGRYNHNTVLHILMHENKCPLLYPCNRLDRLTSGLMFFSKTPKGAERMRVHMISKDLQKEYVARVVGEFPAEKTITCDAKLLTVAPTLGLNRVHPDGKDAVTIFKRLAFDGHTSLVHCKPLTGRTHQIRVHLQYLGYPIANDPIYANLRVWGPSLGKNGEASTESIMMKLNEMGKTETASPLYQYEWYTNETSEEAKSRRDKRMGELLTGEHCSVCKSPLYSDPTAEELILWLHAWRYTSDTWSYQTSLPSWAKAVLDKDPAATPLESLEQKST</sequence>
<comment type="catalytic activity">
    <reaction evidence="3">
        <text>a uridine in RNA = a pseudouridine in RNA</text>
        <dbReference type="Rhea" id="RHEA:48348"/>
        <dbReference type="Rhea" id="RHEA-COMP:12068"/>
        <dbReference type="Rhea" id="RHEA-COMP:12069"/>
        <dbReference type="ChEBI" id="CHEBI:65314"/>
        <dbReference type="ChEBI" id="CHEBI:65315"/>
    </reaction>
</comment>
<dbReference type="eggNOG" id="KOG1919">
    <property type="taxonomic scope" value="Eukaryota"/>
</dbReference>